<evidence type="ECO:0000256" key="1">
    <source>
        <dbReference type="ARBA" id="ARBA00001936"/>
    </source>
</evidence>
<evidence type="ECO:0000256" key="2">
    <source>
        <dbReference type="ARBA" id="ARBA00004141"/>
    </source>
</evidence>
<dbReference type="Proteomes" id="UP001418222">
    <property type="component" value="Unassembled WGS sequence"/>
</dbReference>
<keyword evidence="5 13" id="KW-0808">Transferase</keyword>
<evidence type="ECO:0000256" key="6">
    <source>
        <dbReference type="ARBA" id="ARBA00022692"/>
    </source>
</evidence>
<evidence type="ECO:0000256" key="9">
    <source>
        <dbReference type="ARBA" id="ARBA00023098"/>
    </source>
</evidence>
<keyword evidence="6" id="KW-0812">Transmembrane</keyword>
<dbReference type="EMBL" id="JBBWWQ010000002">
    <property type="protein sequence ID" value="KAK8954731.1"/>
    <property type="molecule type" value="Genomic_DNA"/>
</dbReference>
<dbReference type="InterPro" id="IPR043130">
    <property type="entry name" value="CDP-OH_PTrfase_TM_dom"/>
</dbReference>
<protein>
    <submittedName>
        <fullName evidence="14">Uncharacterized protein</fullName>
    </submittedName>
</protein>
<sequence length="425" mass="47661">MTGVSGTLNKSGINIKQDKKKSFNIEEVLRLGSYLLMLKSQSKYFPKPFHYFERQKIKAEESKKKALKGKNPAEDAEPSVQAKFKSDKGIVIKEPSQFKNLKKNFLSTSVDTCEETVSTLTETVSTLRQAVSTHWQNVSTLMKNLCRHPEFVGSRSWELSQRNHLGAFNQCFNIIYHLPSGKLFNRMRPALIELPQSAPAPVAMDVKKLFRTGNPPYGVGVVEGYLFTTNIIAFSSVIELWNPYRMILNEWYLYAFCGLAVSGATDWLDGFVARKMNINSVMGSYLDPLADKILIVCVAVAMVKMDLLNPGLVGIIVLRDVALVGGAVFTRASSLGWEWKSWSDLVNLDDAHSEKVEPLLISKINTVFQLLLVAAALLQPELGTEKMKSYVTYLRDINPKSELVWWIAGPTTTSQISYSDQQMGR</sequence>
<evidence type="ECO:0000256" key="3">
    <source>
        <dbReference type="ARBA" id="ARBA00010441"/>
    </source>
</evidence>
<dbReference type="AlphaFoldDB" id="A0AAP0GEG8"/>
<keyword evidence="15" id="KW-1185">Reference proteome</keyword>
<evidence type="ECO:0000313" key="15">
    <source>
        <dbReference type="Proteomes" id="UP001418222"/>
    </source>
</evidence>
<dbReference type="GO" id="GO:0043337">
    <property type="term" value="F:cardiolipin synthase (CMP-forming)"/>
    <property type="evidence" value="ECO:0007669"/>
    <property type="project" value="TreeGrafter"/>
</dbReference>
<keyword evidence="12" id="KW-1208">Phospholipid metabolism</keyword>
<keyword evidence="9" id="KW-0443">Lipid metabolism</keyword>
<dbReference type="Pfam" id="PF01066">
    <property type="entry name" value="CDP-OH_P_transf"/>
    <property type="match status" value="1"/>
</dbReference>
<keyword evidence="7" id="KW-0809">Transit peptide</keyword>
<organism evidence="14 15">
    <name type="scientific">Platanthera zijinensis</name>
    <dbReference type="NCBI Taxonomy" id="2320716"/>
    <lineage>
        <taxon>Eukaryota</taxon>
        <taxon>Viridiplantae</taxon>
        <taxon>Streptophyta</taxon>
        <taxon>Embryophyta</taxon>
        <taxon>Tracheophyta</taxon>
        <taxon>Spermatophyta</taxon>
        <taxon>Magnoliopsida</taxon>
        <taxon>Liliopsida</taxon>
        <taxon>Asparagales</taxon>
        <taxon>Orchidaceae</taxon>
        <taxon>Orchidoideae</taxon>
        <taxon>Orchideae</taxon>
        <taxon>Orchidinae</taxon>
        <taxon>Platanthera</taxon>
    </lineage>
</organism>
<proteinExistence type="inferred from homology"/>
<evidence type="ECO:0000256" key="10">
    <source>
        <dbReference type="ARBA" id="ARBA00023136"/>
    </source>
</evidence>
<keyword evidence="4" id="KW-0444">Lipid biosynthesis</keyword>
<accession>A0AAP0GEG8</accession>
<reference evidence="14 15" key="1">
    <citation type="journal article" date="2022" name="Nat. Plants">
        <title>Genomes of leafy and leafless Platanthera orchids illuminate the evolution of mycoheterotrophy.</title>
        <authorList>
            <person name="Li M.H."/>
            <person name="Liu K.W."/>
            <person name="Li Z."/>
            <person name="Lu H.C."/>
            <person name="Ye Q.L."/>
            <person name="Zhang D."/>
            <person name="Wang J.Y."/>
            <person name="Li Y.F."/>
            <person name="Zhong Z.M."/>
            <person name="Liu X."/>
            <person name="Yu X."/>
            <person name="Liu D.K."/>
            <person name="Tu X.D."/>
            <person name="Liu B."/>
            <person name="Hao Y."/>
            <person name="Liao X.Y."/>
            <person name="Jiang Y.T."/>
            <person name="Sun W.H."/>
            <person name="Chen J."/>
            <person name="Chen Y.Q."/>
            <person name="Ai Y."/>
            <person name="Zhai J.W."/>
            <person name="Wu S.S."/>
            <person name="Zhou Z."/>
            <person name="Hsiao Y.Y."/>
            <person name="Wu W.L."/>
            <person name="Chen Y.Y."/>
            <person name="Lin Y.F."/>
            <person name="Hsu J.L."/>
            <person name="Li C.Y."/>
            <person name="Wang Z.W."/>
            <person name="Zhao X."/>
            <person name="Zhong W.Y."/>
            <person name="Ma X.K."/>
            <person name="Ma L."/>
            <person name="Huang J."/>
            <person name="Chen G.Z."/>
            <person name="Huang M.Z."/>
            <person name="Huang L."/>
            <person name="Peng D.H."/>
            <person name="Luo Y.B."/>
            <person name="Zou S.Q."/>
            <person name="Chen S.P."/>
            <person name="Lan S."/>
            <person name="Tsai W.C."/>
            <person name="Van de Peer Y."/>
            <person name="Liu Z.J."/>
        </authorList>
    </citation>
    <scope>NUCLEOTIDE SEQUENCE [LARGE SCALE GENOMIC DNA]</scope>
    <source>
        <strain evidence="14">Lor287</strain>
    </source>
</reference>
<keyword evidence="8" id="KW-1133">Transmembrane helix</keyword>
<dbReference type="GO" id="GO:0005739">
    <property type="term" value="C:mitochondrion"/>
    <property type="evidence" value="ECO:0007669"/>
    <property type="project" value="TreeGrafter"/>
</dbReference>
<name>A0AAP0GEG8_9ASPA</name>
<evidence type="ECO:0000256" key="13">
    <source>
        <dbReference type="RuleBase" id="RU003750"/>
    </source>
</evidence>
<evidence type="ECO:0000256" key="8">
    <source>
        <dbReference type="ARBA" id="ARBA00022989"/>
    </source>
</evidence>
<evidence type="ECO:0000256" key="12">
    <source>
        <dbReference type="ARBA" id="ARBA00023264"/>
    </source>
</evidence>
<dbReference type="PROSITE" id="PS00379">
    <property type="entry name" value="CDP_ALCOHOL_P_TRANSF"/>
    <property type="match status" value="1"/>
</dbReference>
<dbReference type="Gene3D" id="1.20.120.1760">
    <property type="match status" value="1"/>
</dbReference>
<dbReference type="GO" id="GO:0016020">
    <property type="term" value="C:membrane"/>
    <property type="evidence" value="ECO:0007669"/>
    <property type="project" value="UniProtKB-SubCell"/>
</dbReference>
<comment type="subcellular location">
    <subcellularLocation>
        <location evidence="2">Membrane</location>
        <topology evidence="2">Multi-pass membrane protein</topology>
    </subcellularLocation>
</comment>
<evidence type="ECO:0000313" key="14">
    <source>
        <dbReference type="EMBL" id="KAK8954731.1"/>
    </source>
</evidence>
<evidence type="ECO:0000256" key="4">
    <source>
        <dbReference type="ARBA" id="ARBA00022516"/>
    </source>
</evidence>
<comment type="caution">
    <text evidence="14">The sequence shown here is derived from an EMBL/GenBank/DDBJ whole genome shotgun (WGS) entry which is preliminary data.</text>
</comment>
<dbReference type="InterPro" id="IPR000462">
    <property type="entry name" value="CDP-OH_P_trans"/>
</dbReference>
<dbReference type="GO" id="GO:0032049">
    <property type="term" value="P:cardiolipin biosynthetic process"/>
    <property type="evidence" value="ECO:0007669"/>
    <property type="project" value="TreeGrafter"/>
</dbReference>
<keyword evidence="10" id="KW-0472">Membrane</keyword>
<comment type="cofactor">
    <cofactor evidence="1">
        <name>Mn(2+)</name>
        <dbReference type="ChEBI" id="CHEBI:29035"/>
    </cofactor>
</comment>
<dbReference type="PANTHER" id="PTHR14269:SF60">
    <property type="entry name" value="CARDIOLIPIN SYNTHASE (CMP-FORMING)"/>
    <property type="match status" value="1"/>
</dbReference>
<dbReference type="PANTHER" id="PTHR14269">
    <property type="entry name" value="CDP-DIACYLGLYCEROL--GLYCEROL-3-PHOSPHATE 3-PHOSPHATIDYLTRANSFERASE-RELATED"/>
    <property type="match status" value="1"/>
</dbReference>
<keyword evidence="11" id="KW-0594">Phospholipid biosynthesis</keyword>
<dbReference type="InterPro" id="IPR050324">
    <property type="entry name" value="CDP-alcohol_PTase-I"/>
</dbReference>
<evidence type="ECO:0000256" key="11">
    <source>
        <dbReference type="ARBA" id="ARBA00023209"/>
    </source>
</evidence>
<comment type="similarity">
    <text evidence="3 13">Belongs to the CDP-alcohol phosphatidyltransferase class-I family.</text>
</comment>
<evidence type="ECO:0000256" key="7">
    <source>
        <dbReference type="ARBA" id="ARBA00022946"/>
    </source>
</evidence>
<evidence type="ECO:0000256" key="5">
    <source>
        <dbReference type="ARBA" id="ARBA00022679"/>
    </source>
</evidence>
<gene>
    <name evidence="14" type="ORF">KSP39_PZI001983</name>
</gene>
<dbReference type="InterPro" id="IPR048254">
    <property type="entry name" value="CDP_ALCOHOL_P_TRANSF_CS"/>
</dbReference>
<dbReference type="FunFam" id="1.20.120.1760:FF:000020">
    <property type="entry name" value="cardiolipin synthase (CMP-forming), mitochondrial"/>
    <property type="match status" value="1"/>
</dbReference>